<organism evidence="20 21">
    <name type="scientific">Ornithorhynchus anatinus</name>
    <name type="common">Duckbill platypus</name>
    <dbReference type="NCBI Taxonomy" id="9258"/>
    <lineage>
        <taxon>Eukaryota</taxon>
        <taxon>Metazoa</taxon>
        <taxon>Chordata</taxon>
        <taxon>Craniata</taxon>
        <taxon>Vertebrata</taxon>
        <taxon>Euteleostomi</taxon>
        <taxon>Mammalia</taxon>
        <taxon>Monotremata</taxon>
        <taxon>Ornithorhynchidae</taxon>
        <taxon>Ornithorhynchus</taxon>
    </lineage>
</organism>
<keyword evidence="11" id="KW-0805">Transcription regulation</keyword>
<dbReference type="OrthoDB" id="6077919at2759"/>
<dbReference type="SMART" id="SM00355">
    <property type="entry name" value="ZnF_C2H2"/>
    <property type="match status" value="6"/>
</dbReference>
<dbReference type="GeneID" id="100075909"/>
<dbReference type="Bgee" id="ENSOANG00000002158">
    <property type="expression patterns" value="Expressed in ovary and 7 other cell types or tissues"/>
</dbReference>
<dbReference type="PROSITE" id="PS00028">
    <property type="entry name" value="ZINC_FINGER_C2H2_1"/>
    <property type="match status" value="5"/>
</dbReference>
<dbReference type="PROSITE" id="PS50157">
    <property type="entry name" value="ZINC_FINGER_C2H2_2"/>
    <property type="match status" value="6"/>
</dbReference>
<dbReference type="GO" id="GO:0000981">
    <property type="term" value="F:DNA-binding transcription factor activity, RNA polymerase II-specific"/>
    <property type="evidence" value="ECO:0000318"/>
    <property type="project" value="GO_Central"/>
</dbReference>
<dbReference type="PANTHER" id="PTHR16515:SF57">
    <property type="entry name" value="ZINC FINGER PROTEIN 154-LIKE"/>
    <property type="match status" value="1"/>
</dbReference>
<evidence type="ECO:0000256" key="3">
    <source>
        <dbReference type="ARBA" id="ARBA00006991"/>
    </source>
</evidence>
<dbReference type="GO" id="GO:0000978">
    <property type="term" value="F:RNA polymerase II cis-regulatory region sequence-specific DNA binding"/>
    <property type="evidence" value="ECO:0000318"/>
    <property type="project" value="GO_Central"/>
</dbReference>
<dbReference type="SMART" id="SM00431">
    <property type="entry name" value="SCAN"/>
    <property type="match status" value="1"/>
</dbReference>
<dbReference type="Gene3D" id="1.10.4020.10">
    <property type="entry name" value="DNA breaking-rejoining enzymes"/>
    <property type="match status" value="1"/>
</dbReference>
<evidence type="ECO:0000256" key="13">
    <source>
        <dbReference type="ARBA" id="ARBA00023163"/>
    </source>
</evidence>
<evidence type="ECO:0000256" key="4">
    <source>
        <dbReference type="ARBA" id="ARBA00022499"/>
    </source>
</evidence>
<dbReference type="FunFam" id="3.30.160.60:FF:002343">
    <property type="entry name" value="Zinc finger protein 33A"/>
    <property type="match status" value="2"/>
</dbReference>
<feature type="domain" description="C2H2-type" evidence="17">
    <location>
        <begin position="418"/>
        <end position="445"/>
    </location>
</feature>
<dbReference type="GO" id="GO:0008270">
    <property type="term" value="F:zinc ion binding"/>
    <property type="evidence" value="ECO:0007669"/>
    <property type="project" value="UniProtKB-KW"/>
</dbReference>
<keyword evidence="14" id="KW-0539">Nucleus</keyword>
<dbReference type="FunFam" id="3.30.160.60:FF:000258">
    <property type="entry name" value="zinc finger and SCAN domain-containing protein 29 isoform X2"/>
    <property type="match status" value="1"/>
</dbReference>
<dbReference type="HOGENOM" id="CLU_002678_49_8_1"/>
<dbReference type="FunFam" id="1.10.4020.10:FF:000001">
    <property type="entry name" value="zinc finger protein 263 isoform X1"/>
    <property type="match status" value="1"/>
</dbReference>
<dbReference type="CDD" id="cd07936">
    <property type="entry name" value="SCAN"/>
    <property type="match status" value="1"/>
</dbReference>
<feature type="domain" description="C2H2-type" evidence="17">
    <location>
        <begin position="390"/>
        <end position="417"/>
    </location>
</feature>
<dbReference type="FunFam" id="3.30.160.60:FF:002090">
    <property type="entry name" value="Zinc finger protein 473"/>
    <property type="match status" value="1"/>
</dbReference>
<keyword evidence="4" id="KW-1017">Isopeptide bond</keyword>
<feature type="region of interest" description="Disordered" evidence="16">
    <location>
        <begin position="333"/>
        <end position="369"/>
    </location>
</feature>
<gene>
    <name evidence="20" type="primary">LOC100075909</name>
</gene>
<dbReference type="PROSITE" id="PS50804">
    <property type="entry name" value="SCAN_BOX"/>
    <property type="match status" value="1"/>
</dbReference>
<dbReference type="Pfam" id="PF01352">
    <property type="entry name" value="KRAB"/>
    <property type="match status" value="1"/>
</dbReference>
<dbReference type="Proteomes" id="UP000002279">
    <property type="component" value="Chromosome 11"/>
</dbReference>
<reference evidence="20 21" key="1">
    <citation type="journal article" date="2008" name="Nature">
        <title>Genome analysis of the platypus reveals unique signatures of evolution.</title>
        <authorList>
            <person name="Warren W.C."/>
            <person name="Hillier L.W."/>
            <person name="Marshall Graves J.A."/>
            <person name="Birney E."/>
            <person name="Ponting C.P."/>
            <person name="Grutzner F."/>
            <person name="Belov K."/>
            <person name="Miller W."/>
            <person name="Clarke L."/>
            <person name="Chinwalla A.T."/>
            <person name="Yang S.P."/>
            <person name="Heger A."/>
            <person name="Locke D.P."/>
            <person name="Miethke P."/>
            <person name="Waters P.D."/>
            <person name="Veyrunes F."/>
            <person name="Fulton L."/>
            <person name="Fulton B."/>
            <person name="Graves T."/>
            <person name="Wallis J."/>
            <person name="Puente X.S."/>
            <person name="Lopez-Otin C."/>
            <person name="Ordonez G.R."/>
            <person name="Eichler E.E."/>
            <person name="Chen L."/>
            <person name="Cheng Z."/>
            <person name="Deakin J.E."/>
            <person name="Alsop A."/>
            <person name="Thompson K."/>
            <person name="Kirby P."/>
            <person name="Papenfuss A.T."/>
            <person name="Wakefield M.J."/>
            <person name="Olender T."/>
            <person name="Lancet D."/>
            <person name="Huttley G.A."/>
            <person name="Smit A.F."/>
            <person name="Pask A."/>
            <person name="Temple-Smith P."/>
            <person name="Batzer M.A."/>
            <person name="Walker J.A."/>
            <person name="Konkel M.K."/>
            <person name="Harris R.S."/>
            <person name="Whittington C.M."/>
            <person name="Wong E.S."/>
            <person name="Gemmell N.J."/>
            <person name="Buschiazzo E."/>
            <person name="Vargas Jentzsch I.M."/>
            <person name="Merkel A."/>
            <person name="Schmitz J."/>
            <person name="Zemann A."/>
            <person name="Churakov G."/>
            <person name="Kriegs J.O."/>
            <person name="Brosius J."/>
            <person name="Murchison E.P."/>
            <person name="Sachidanandam R."/>
            <person name="Smith C."/>
            <person name="Hannon G.J."/>
            <person name="Tsend-Ayush E."/>
            <person name="McMillan D."/>
            <person name="Attenborough R."/>
            <person name="Rens W."/>
            <person name="Ferguson-Smith M."/>
            <person name="Lefevre C.M."/>
            <person name="Sharp J.A."/>
            <person name="Nicholas K.R."/>
            <person name="Ray D.A."/>
            <person name="Kube M."/>
            <person name="Reinhardt R."/>
            <person name="Pringle T.H."/>
            <person name="Taylor J."/>
            <person name="Jones R.C."/>
            <person name="Nixon B."/>
            <person name="Dacheux J.L."/>
            <person name="Niwa H."/>
            <person name="Sekita Y."/>
            <person name="Huang X."/>
            <person name="Stark A."/>
            <person name="Kheradpour P."/>
            <person name="Kellis M."/>
            <person name="Flicek P."/>
            <person name="Chen Y."/>
            <person name="Webber C."/>
            <person name="Hardison R."/>
            <person name="Nelson J."/>
            <person name="Hallsworth-Pepin K."/>
            <person name="Delehaunty K."/>
            <person name="Markovic C."/>
            <person name="Minx P."/>
            <person name="Feng Y."/>
            <person name="Kremitzki C."/>
            <person name="Mitreva M."/>
            <person name="Glasscock J."/>
            <person name="Wylie T."/>
            <person name="Wohldmann P."/>
            <person name="Thiru P."/>
            <person name="Nhan M.N."/>
            <person name="Pohl C.S."/>
            <person name="Smith S.M."/>
            <person name="Hou S."/>
            <person name="Nefedov M."/>
            <person name="de Jong P.J."/>
            <person name="Renfree M.B."/>
            <person name="Mardis E.R."/>
            <person name="Wilson R.K."/>
        </authorList>
    </citation>
    <scope>NUCLEOTIDE SEQUENCE [LARGE SCALE GENOMIC DNA]</scope>
    <source>
        <strain evidence="20 21">Glennie</strain>
    </source>
</reference>
<dbReference type="Pfam" id="PF00096">
    <property type="entry name" value="zf-C2H2"/>
    <property type="match status" value="5"/>
</dbReference>
<keyword evidence="12" id="KW-0238">DNA-binding</keyword>
<dbReference type="InterPro" id="IPR003309">
    <property type="entry name" value="SCAN_dom"/>
</dbReference>
<evidence type="ECO:0000256" key="15">
    <source>
        <dbReference type="PROSITE-ProRule" id="PRU00042"/>
    </source>
</evidence>
<feature type="domain" description="C2H2-type" evidence="17">
    <location>
        <begin position="502"/>
        <end position="529"/>
    </location>
</feature>
<evidence type="ECO:0000256" key="16">
    <source>
        <dbReference type="SAM" id="MobiDB-lite"/>
    </source>
</evidence>
<feature type="domain" description="C2H2-type" evidence="17">
    <location>
        <begin position="474"/>
        <end position="501"/>
    </location>
</feature>
<evidence type="ECO:0000259" key="17">
    <source>
        <dbReference type="PROSITE" id="PS50157"/>
    </source>
</evidence>
<evidence type="ECO:0000259" key="18">
    <source>
        <dbReference type="PROSITE" id="PS50804"/>
    </source>
</evidence>
<evidence type="ECO:0000256" key="2">
    <source>
        <dbReference type="ARBA" id="ARBA00004123"/>
    </source>
</evidence>
<proteinExistence type="inferred from homology"/>
<evidence type="ECO:0000256" key="5">
    <source>
        <dbReference type="ARBA" id="ARBA00022553"/>
    </source>
</evidence>
<comment type="subcellular location">
    <subcellularLocation>
        <location evidence="2">Nucleus</location>
    </subcellularLocation>
</comment>
<dbReference type="SUPFAM" id="SSF57667">
    <property type="entry name" value="beta-beta-alpha zinc fingers"/>
    <property type="match status" value="4"/>
</dbReference>
<evidence type="ECO:0000313" key="20">
    <source>
        <dbReference type="Ensembl" id="ENSOANP00000003428.2"/>
    </source>
</evidence>
<evidence type="ECO:0000256" key="12">
    <source>
        <dbReference type="ARBA" id="ARBA00023125"/>
    </source>
</evidence>
<accession>F7AMF4</accession>
<dbReference type="AlphaFoldDB" id="F7AMF4"/>
<dbReference type="InParanoid" id="F7AMF4"/>
<comment type="similarity">
    <text evidence="3">Belongs to the krueppel C2H2-type zinc-finger protein family.</text>
</comment>
<dbReference type="InterPro" id="IPR036236">
    <property type="entry name" value="Znf_C2H2_sf"/>
</dbReference>
<dbReference type="GeneTree" id="ENSGT00940000154740"/>
<feature type="domain" description="KRAB" evidence="19">
    <location>
        <begin position="232"/>
        <end position="297"/>
    </location>
</feature>
<dbReference type="GO" id="GO:0005634">
    <property type="term" value="C:nucleus"/>
    <property type="evidence" value="ECO:0007669"/>
    <property type="project" value="UniProtKB-SubCell"/>
</dbReference>
<dbReference type="InterPro" id="IPR038269">
    <property type="entry name" value="SCAN_sf"/>
</dbReference>
<keyword evidence="10" id="KW-0832">Ubl conjugation</keyword>
<dbReference type="RefSeq" id="XP_028930310.1">
    <property type="nucleotide sequence ID" value="XM_029074477.2"/>
</dbReference>
<dbReference type="InterPro" id="IPR050331">
    <property type="entry name" value="Zinc_finger"/>
</dbReference>
<feature type="region of interest" description="Disordered" evidence="16">
    <location>
        <begin position="170"/>
        <end position="218"/>
    </location>
</feature>
<feature type="compositionally biased region" description="Basic and acidic residues" evidence="16">
    <location>
        <begin position="355"/>
        <end position="369"/>
    </location>
</feature>
<dbReference type="FunCoup" id="F7AMF4">
    <property type="interactions" value="83"/>
</dbReference>
<dbReference type="SMART" id="SM00349">
    <property type="entry name" value="KRAB"/>
    <property type="match status" value="1"/>
</dbReference>
<reference evidence="20" key="3">
    <citation type="submission" date="2025-09" db="UniProtKB">
        <authorList>
            <consortium name="Ensembl"/>
        </authorList>
    </citation>
    <scope>IDENTIFICATION</scope>
    <source>
        <strain evidence="20">Glennie</strain>
    </source>
</reference>
<evidence type="ECO:0000256" key="14">
    <source>
        <dbReference type="ARBA" id="ARBA00023242"/>
    </source>
</evidence>
<keyword evidence="5" id="KW-0597">Phosphoprotein</keyword>
<dbReference type="SUPFAM" id="SSF109640">
    <property type="entry name" value="KRAB domain (Kruppel-associated box)"/>
    <property type="match status" value="1"/>
</dbReference>
<keyword evidence="21" id="KW-1185">Reference proteome</keyword>
<dbReference type="SUPFAM" id="SSF47353">
    <property type="entry name" value="Retrovirus capsid dimerization domain-like"/>
    <property type="match status" value="1"/>
</dbReference>
<evidence type="ECO:0000256" key="10">
    <source>
        <dbReference type="ARBA" id="ARBA00022843"/>
    </source>
</evidence>
<sequence length="557" mass="63772">MAAAVGLPVQSPLEQEEILIVKVEEDFSWGEETSPQGDDPSPETFRQLFRLFCYQEVAGPREALSRLRELCCRWLRPEVRTKEQILELLVLEQFLTILPGDIQTWVREQDPESGEEVVVLVEGLHREPRRQRQRVTVRVQGQEVVAEEPAPRGGPREARRFQVEPLLQEEEGAQDPHPGPLPQQQQLNHRPRREPQLRPKRVMPPPWIPAPGSPTDEETTTTLLSAWSQTPVMLEEVAVYLSQEEWERLDPAQRDRYRDVLQDNYGLSIPKPGLITRLEQGEEPWNCDLECSQQRIVSRNDHTGFQVRMETKEGNPKQASSMKVGLHRTLSGKSRGDVLQDPGQGQVCENGSGWQRDHLPGERHGPTPVEERDVGKLLGHWRPCTVEKPYKCLECGKSFNKSSHLIKHQRTHTGEKPYKCLVCGKGFSDRSNFSTHQRIHTGEKPYKCNECGKCFSQSSSLVIHRRTHTGERPYKCGECGKSFNNSSHFSAHRRTHTGEKPYPCHDCGKSFRRGTDLNKHQRTHTGERPYKCHCGKSFTRKHQLITHQGIHTGEKAF</sequence>
<feature type="domain" description="C2H2-type" evidence="17">
    <location>
        <begin position="446"/>
        <end position="473"/>
    </location>
</feature>
<dbReference type="eggNOG" id="KOG1721">
    <property type="taxonomic scope" value="Eukaryota"/>
</dbReference>
<keyword evidence="9" id="KW-0862">Zinc</keyword>
<keyword evidence="6" id="KW-0479">Metal-binding</keyword>
<evidence type="ECO:0008006" key="22">
    <source>
        <dbReference type="Google" id="ProtNLM"/>
    </source>
</evidence>
<feature type="domain" description="C2H2-type" evidence="17">
    <location>
        <begin position="530"/>
        <end position="556"/>
    </location>
</feature>
<feature type="domain" description="SCAN box" evidence="18">
    <location>
        <begin position="46"/>
        <end position="127"/>
    </location>
</feature>
<reference evidence="20" key="2">
    <citation type="submission" date="2025-08" db="UniProtKB">
        <authorList>
            <consortium name="Ensembl"/>
        </authorList>
    </citation>
    <scope>IDENTIFICATION</scope>
    <source>
        <strain evidence="20">Glennie</strain>
    </source>
</reference>
<evidence type="ECO:0000256" key="11">
    <source>
        <dbReference type="ARBA" id="ARBA00023015"/>
    </source>
</evidence>
<evidence type="ECO:0000256" key="1">
    <source>
        <dbReference type="ARBA" id="ARBA00003767"/>
    </source>
</evidence>
<dbReference type="InterPro" id="IPR036051">
    <property type="entry name" value="KRAB_dom_sf"/>
</dbReference>
<dbReference type="Gene3D" id="3.30.160.60">
    <property type="entry name" value="Classic Zinc Finger"/>
    <property type="match status" value="6"/>
</dbReference>
<feature type="compositionally biased region" description="Pro residues" evidence="16">
    <location>
        <begin position="202"/>
        <end position="212"/>
    </location>
</feature>
<evidence type="ECO:0000259" key="19">
    <source>
        <dbReference type="PROSITE" id="PS50805"/>
    </source>
</evidence>
<dbReference type="FunFam" id="3.30.160.60:FF:000529">
    <property type="entry name" value="Zinc finger with KRAB and SCAN domains 8"/>
    <property type="match status" value="1"/>
</dbReference>
<dbReference type="CDD" id="cd07765">
    <property type="entry name" value="KRAB_A-box"/>
    <property type="match status" value="1"/>
</dbReference>
<comment type="function">
    <text evidence="1">May be involved in transcriptional regulation.</text>
</comment>
<protein>
    <recommendedName>
        <fullName evidence="22">Zinc finger protein 500</fullName>
    </recommendedName>
</protein>
<dbReference type="FunFam" id="3.30.160.60:FF:000212">
    <property type="entry name" value="zinc finger protein 382 isoform X2"/>
    <property type="match status" value="1"/>
</dbReference>
<dbReference type="OMA" id="QRDCSWD"/>
<dbReference type="PANTHER" id="PTHR16515">
    <property type="entry name" value="PR DOMAIN ZINC FINGER PROTEIN"/>
    <property type="match status" value="1"/>
</dbReference>
<evidence type="ECO:0000256" key="8">
    <source>
        <dbReference type="ARBA" id="ARBA00022771"/>
    </source>
</evidence>
<evidence type="ECO:0000256" key="9">
    <source>
        <dbReference type="ARBA" id="ARBA00022833"/>
    </source>
</evidence>
<dbReference type="Ensembl" id="ENSOANT00000003429.3">
    <property type="protein sequence ID" value="ENSOANP00000003428.2"/>
    <property type="gene ID" value="ENSOANG00000002158.3"/>
</dbReference>
<dbReference type="GO" id="GO:0006357">
    <property type="term" value="P:regulation of transcription by RNA polymerase II"/>
    <property type="evidence" value="ECO:0000318"/>
    <property type="project" value="GO_Central"/>
</dbReference>
<dbReference type="Pfam" id="PF02023">
    <property type="entry name" value="SCAN"/>
    <property type="match status" value="1"/>
</dbReference>
<dbReference type="InterPro" id="IPR001909">
    <property type="entry name" value="KRAB"/>
</dbReference>
<evidence type="ECO:0000313" key="21">
    <source>
        <dbReference type="Proteomes" id="UP000002279"/>
    </source>
</evidence>
<dbReference type="KEGG" id="oaa:100075909"/>
<keyword evidence="13" id="KW-0804">Transcription</keyword>
<keyword evidence="8 15" id="KW-0863">Zinc-finger</keyword>
<keyword evidence="7" id="KW-0677">Repeat</keyword>
<dbReference type="InterPro" id="IPR013087">
    <property type="entry name" value="Znf_C2H2_type"/>
</dbReference>
<name>F7AMF4_ORNAN</name>
<dbReference type="Gene3D" id="6.10.140.140">
    <property type="match status" value="1"/>
</dbReference>
<dbReference type="PROSITE" id="PS50805">
    <property type="entry name" value="KRAB"/>
    <property type="match status" value="1"/>
</dbReference>
<evidence type="ECO:0000256" key="7">
    <source>
        <dbReference type="ARBA" id="ARBA00022737"/>
    </source>
</evidence>
<evidence type="ECO:0000256" key="6">
    <source>
        <dbReference type="ARBA" id="ARBA00022723"/>
    </source>
</evidence>